<reference evidence="13 14" key="1">
    <citation type="journal article" date="2014" name="Genome Biol. Evol.">
        <title>The secreted proteins of Achlya hypogyna and Thraustotheca clavata identify the ancestral oomycete secretome and reveal gene acquisitions by horizontal gene transfer.</title>
        <authorList>
            <person name="Misner I."/>
            <person name="Blouin N."/>
            <person name="Leonard G."/>
            <person name="Richards T.A."/>
            <person name="Lane C.E."/>
        </authorList>
    </citation>
    <scope>NUCLEOTIDE SEQUENCE [LARGE SCALE GENOMIC DNA]</scope>
    <source>
        <strain evidence="13 14">ATCC 34112</strain>
    </source>
</reference>
<keyword evidence="14" id="KW-1185">Reference proteome</keyword>
<dbReference type="AlphaFoldDB" id="A0A1W0A2J2"/>
<keyword evidence="6 12" id="KW-0812">Transmembrane</keyword>
<feature type="transmembrane region" description="Helical" evidence="12">
    <location>
        <begin position="167"/>
        <end position="194"/>
    </location>
</feature>
<dbReference type="GO" id="GO:0005886">
    <property type="term" value="C:plasma membrane"/>
    <property type="evidence" value="ECO:0007669"/>
    <property type="project" value="UniProtKB-SubCell"/>
</dbReference>
<evidence type="ECO:0000256" key="6">
    <source>
        <dbReference type="ARBA" id="ARBA00022692"/>
    </source>
</evidence>
<feature type="transmembrane region" description="Helical" evidence="12">
    <location>
        <begin position="200"/>
        <end position="218"/>
    </location>
</feature>
<dbReference type="Gene3D" id="1.20.1250.20">
    <property type="entry name" value="MFS general substrate transporter like domains"/>
    <property type="match status" value="1"/>
</dbReference>
<evidence type="ECO:0000256" key="2">
    <source>
        <dbReference type="ARBA" id="ARBA00004651"/>
    </source>
</evidence>
<feature type="transmembrane region" description="Helical" evidence="12">
    <location>
        <begin position="368"/>
        <end position="387"/>
    </location>
</feature>
<evidence type="ECO:0000256" key="4">
    <source>
        <dbReference type="ARBA" id="ARBA00022448"/>
    </source>
</evidence>
<evidence type="ECO:0000256" key="7">
    <source>
        <dbReference type="ARBA" id="ARBA00022989"/>
    </source>
</evidence>
<feature type="transmembrane region" description="Helical" evidence="12">
    <location>
        <begin position="6"/>
        <end position="26"/>
    </location>
</feature>
<comment type="subcellular location">
    <subcellularLocation>
        <location evidence="2">Cell membrane</location>
        <topology evidence="2">Multi-pass membrane protein</topology>
    </subcellularLocation>
</comment>
<dbReference type="InterPro" id="IPR008509">
    <property type="entry name" value="MOT2/MFSD5"/>
</dbReference>
<dbReference type="SUPFAM" id="SSF103473">
    <property type="entry name" value="MFS general substrate transporter"/>
    <property type="match status" value="1"/>
</dbReference>
<name>A0A1W0A2J2_9STRA</name>
<feature type="transmembrane region" description="Helical" evidence="12">
    <location>
        <begin position="283"/>
        <end position="306"/>
    </location>
</feature>
<dbReference type="EMBL" id="JNBS01000605">
    <property type="protein sequence ID" value="OQS04506.1"/>
    <property type="molecule type" value="Genomic_DNA"/>
</dbReference>
<feature type="transmembrane region" description="Helical" evidence="12">
    <location>
        <begin position="251"/>
        <end position="271"/>
    </location>
</feature>
<dbReference type="Proteomes" id="UP000243217">
    <property type="component" value="Unassembled WGS sequence"/>
</dbReference>
<evidence type="ECO:0000256" key="3">
    <source>
        <dbReference type="ARBA" id="ARBA00021242"/>
    </source>
</evidence>
<evidence type="ECO:0000313" key="13">
    <source>
        <dbReference type="EMBL" id="OQS04506.1"/>
    </source>
</evidence>
<feature type="transmembrane region" description="Helical" evidence="12">
    <location>
        <begin position="313"/>
        <end position="333"/>
    </location>
</feature>
<evidence type="ECO:0000256" key="5">
    <source>
        <dbReference type="ARBA" id="ARBA00022475"/>
    </source>
</evidence>
<feature type="transmembrane region" description="Helical" evidence="12">
    <location>
        <begin position="133"/>
        <end position="155"/>
    </location>
</feature>
<dbReference type="OrthoDB" id="263957at2759"/>
<comment type="function">
    <text evidence="1">Mediates high-affinity intracellular uptake of the rare oligo-element molybdenum.</text>
</comment>
<evidence type="ECO:0000313" key="14">
    <source>
        <dbReference type="Proteomes" id="UP000243217"/>
    </source>
</evidence>
<comment type="caution">
    <text evidence="13">The sequence shown here is derived from an EMBL/GenBank/DDBJ whole genome shotgun (WGS) entry which is preliminary data.</text>
</comment>
<dbReference type="GO" id="GO:0015098">
    <property type="term" value="F:molybdate ion transmembrane transporter activity"/>
    <property type="evidence" value="ECO:0007669"/>
    <property type="project" value="InterPro"/>
</dbReference>
<dbReference type="PANTHER" id="PTHR23516:SF1">
    <property type="entry name" value="MOLYBDATE-ANION TRANSPORTER"/>
    <property type="match status" value="1"/>
</dbReference>
<protein>
    <recommendedName>
        <fullName evidence="3">Molybdate-anion transporter</fullName>
    </recommendedName>
    <alternativeName>
        <fullName evidence="10">Major facilitator superfamily domain-containing protein 5</fullName>
    </alternativeName>
    <alternativeName>
        <fullName evidence="11">Molybdate transporter 2 homolog</fullName>
    </alternativeName>
</protein>
<keyword evidence="8" id="KW-0406">Ion transport</keyword>
<evidence type="ECO:0000256" key="10">
    <source>
        <dbReference type="ARBA" id="ARBA00030646"/>
    </source>
</evidence>
<dbReference type="Pfam" id="PF05631">
    <property type="entry name" value="MFS_5"/>
    <property type="match status" value="1"/>
</dbReference>
<evidence type="ECO:0000256" key="12">
    <source>
        <dbReference type="SAM" id="Phobius"/>
    </source>
</evidence>
<feature type="transmembrane region" description="Helical" evidence="12">
    <location>
        <begin position="393"/>
        <end position="411"/>
    </location>
</feature>
<feature type="transmembrane region" description="Helical" evidence="12">
    <location>
        <begin position="46"/>
        <end position="63"/>
    </location>
</feature>
<accession>A0A1W0A2J2</accession>
<sequence>MELLNWPPYVTIPCSVLAIMLGMLHVMPKQKKYVNESIKPLGFKKFQKQYVIVFWLVMFADWLQGPNMYTLYKSYGMDVGKLFMIGFLSSALSSCFVGQLVEKWGPKQACLIYCLLEVMINSMEHFPNFKLLVLSRILGGISTALLSLSFESWMINEHRRRQFPEELLGSTFALASEGSGIAAIIAGIVAQIGADKYGDIAPFQLAIIVTVLAAFFIAQWPNNYEKSLDNKTKSLSTSCDSGSLSHAMKIGFAYSIFEGAMYNFVFMWVPLLQQAASGPVPTGLIFSCFMLCIAIGGKLFGALCFIPTVTVAMIIAAISSITLAIPAWCPSLLSTFMTFLAYEMCIGVFIPCSAVLRATYFSPLHFNTLVAMFRLPTNLLVLGGMLLVDSIDMTRLLGACAVLLCVSALFLSQVKSKLNLN</sequence>
<proteinExistence type="predicted"/>
<feature type="transmembrane region" description="Helical" evidence="12">
    <location>
        <begin position="339"/>
        <end position="356"/>
    </location>
</feature>
<keyword evidence="5" id="KW-1003">Cell membrane</keyword>
<organism evidence="13 14">
    <name type="scientific">Thraustotheca clavata</name>
    <dbReference type="NCBI Taxonomy" id="74557"/>
    <lineage>
        <taxon>Eukaryota</taxon>
        <taxon>Sar</taxon>
        <taxon>Stramenopiles</taxon>
        <taxon>Oomycota</taxon>
        <taxon>Saprolegniomycetes</taxon>
        <taxon>Saprolegniales</taxon>
        <taxon>Achlyaceae</taxon>
        <taxon>Thraustotheca</taxon>
    </lineage>
</organism>
<evidence type="ECO:0000256" key="11">
    <source>
        <dbReference type="ARBA" id="ARBA00032555"/>
    </source>
</evidence>
<keyword evidence="4" id="KW-0813">Transport</keyword>
<evidence type="ECO:0000256" key="1">
    <source>
        <dbReference type="ARBA" id="ARBA00003019"/>
    </source>
</evidence>
<dbReference type="PANTHER" id="PTHR23516">
    <property type="entry name" value="SAM (S-ADENOSYL METHIONINE) TRANSPORTER"/>
    <property type="match status" value="1"/>
</dbReference>
<feature type="transmembrane region" description="Helical" evidence="12">
    <location>
        <begin position="83"/>
        <end position="101"/>
    </location>
</feature>
<dbReference type="GO" id="GO:0006811">
    <property type="term" value="P:monoatomic ion transport"/>
    <property type="evidence" value="ECO:0007669"/>
    <property type="project" value="UniProtKB-KW"/>
</dbReference>
<evidence type="ECO:0000256" key="9">
    <source>
        <dbReference type="ARBA" id="ARBA00023136"/>
    </source>
</evidence>
<keyword evidence="7 12" id="KW-1133">Transmembrane helix</keyword>
<keyword evidence="9 12" id="KW-0472">Membrane</keyword>
<evidence type="ECO:0000256" key="8">
    <source>
        <dbReference type="ARBA" id="ARBA00023065"/>
    </source>
</evidence>
<gene>
    <name evidence="13" type="ORF">THRCLA_03276</name>
</gene>
<dbReference type="InterPro" id="IPR036259">
    <property type="entry name" value="MFS_trans_sf"/>
</dbReference>